<accession>A0A834W8U6</accession>
<dbReference type="EMBL" id="JAAIUW010000010">
    <property type="protein sequence ID" value="KAF7813412.1"/>
    <property type="molecule type" value="Genomic_DNA"/>
</dbReference>
<dbReference type="OrthoDB" id="1435371at2759"/>
<dbReference type="GO" id="GO:0005737">
    <property type="term" value="C:cytoplasm"/>
    <property type="evidence" value="ECO:0007669"/>
    <property type="project" value="TreeGrafter"/>
</dbReference>
<dbReference type="PANTHER" id="PTHR48051:SF1">
    <property type="entry name" value="RAS SUPPRESSOR PROTEIN 1"/>
    <property type="match status" value="1"/>
</dbReference>
<dbReference type="InterPro" id="IPR050216">
    <property type="entry name" value="LRR_domain-containing"/>
</dbReference>
<evidence type="ECO:0000313" key="6">
    <source>
        <dbReference type="Proteomes" id="UP000634136"/>
    </source>
</evidence>
<evidence type="ECO:0000256" key="1">
    <source>
        <dbReference type="ARBA" id="ARBA00022614"/>
    </source>
</evidence>
<evidence type="ECO:0000259" key="4">
    <source>
        <dbReference type="Pfam" id="PF23286"/>
    </source>
</evidence>
<name>A0A834W8U6_9FABA</name>
<reference evidence="5" key="1">
    <citation type="submission" date="2020-09" db="EMBL/GenBank/DDBJ databases">
        <title>Genome-Enabled Discovery of Anthraquinone Biosynthesis in Senna tora.</title>
        <authorList>
            <person name="Kang S.-H."/>
            <person name="Pandey R.P."/>
            <person name="Lee C.-M."/>
            <person name="Sim J.-S."/>
            <person name="Jeong J.-T."/>
            <person name="Choi B.-S."/>
            <person name="Jung M."/>
            <person name="Ginzburg D."/>
            <person name="Zhao K."/>
            <person name="Won S.Y."/>
            <person name="Oh T.-J."/>
            <person name="Yu Y."/>
            <person name="Kim N.-H."/>
            <person name="Lee O.R."/>
            <person name="Lee T.-H."/>
            <person name="Bashyal P."/>
            <person name="Kim T.-S."/>
            <person name="Lee W.-H."/>
            <person name="Kawkins C."/>
            <person name="Kim C.-K."/>
            <person name="Kim J.S."/>
            <person name="Ahn B.O."/>
            <person name="Rhee S.Y."/>
            <person name="Sohng J.K."/>
        </authorList>
    </citation>
    <scope>NUCLEOTIDE SEQUENCE</scope>
    <source>
        <tissue evidence="5">Leaf</tissue>
    </source>
</reference>
<feature type="domain" description="Disease resistance protein RPS4B/Roq1-like leucine-rich repeats" evidence="4">
    <location>
        <begin position="187"/>
        <end position="367"/>
    </location>
</feature>
<dbReference type="Pfam" id="PF23286">
    <property type="entry name" value="LRR_13"/>
    <property type="match status" value="1"/>
</dbReference>
<sequence length="554" mass="63381">MESYVVLVFPTSAQRLVFPLLLGFSQITHIHPFTTKHWCTAAKRCWFDLFKNWSNFWHEYEYQFIEEIVKEMIRLFLVTFKGTDEVEVIILKSVNNNGYNVQWDGKAFEKMKKLKRFMDFSVLNFDSCEGITEIPDISCLPNLRELSFMGCVNLVEVHDSVGSLGKLRILRACFCPNLRTLPPLAMSTLEKLRLQNCSSLEAFPDILGEKKKITELDLHDTDLVFPSSIQNLTGVRILDMQNCRRIQLPVHIAMLPELELLHIRVCRELQFSKQDEGIEKGSSIMCPKMDRLVIGHCNISDESLLLCLSWFVNVKTLNLQGSNFTILPACINKCRFLTSIDLENCKRLQEIRGLPPNIEHLSAKNCTSLSSQSTSILLSELRFDPHVIINGNKRFHAGGHGHPFDVKADHIFVFDLRSINFRDKVEDASLEKDWNYVEISYENASFSDLVWRSHKVSIEEVRKESGIYVLKEINQMEDIRFTNPYMDNEICSHAPSEAMISGLDSTMSSSTIRDTSRSYGDDEGNDVMRSDQDDHLQFSLCALISSVVSLCSSS</sequence>
<dbReference type="InterPro" id="IPR058546">
    <property type="entry name" value="RPS4B/Roq1-like_LRR"/>
</dbReference>
<keyword evidence="1" id="KW-0433">Leucine-rich repeat</keyword>
<proteinExistence type="predicted"/>
<comment type="caution">
    <text evidence="5">The sequence shown here is derived from an EMBL/GenBank/DDBJ whole genome shotgun (WGS) entry which is preliminary data.</text>
</comment>
<gene>
    <name evidence="5" type="ORF">G2W53_034388</name>
</gene>
<protein>
    <submittedName>
        <fullName evidence="5">TMV resistance protein N-like isoform X1</fullName>
    </submittedName>
</protein>
<dbReference type="SUPFAM" id="SSF52058">
    <property type="entry name" value="L domain-like"/>
    <property type="match status" value="1"/>
</dbReference>
<keyword evidence="3" id="KW-0611">Plant defense</keyword>
<dbReference type="Gene3D" id="3.80.10.10">
    <property type="entry name" value="Ribonuclease Inhibitor"/>
    <property type="match status" value="2"/>
</dbReference>
<dbReference type="PANTHER" id="PTHR48051">
    <property type="match status" value="1"/>
</dbReference>
<evidence type="ECO:0000313" key="5">
    <source>
        <dbReference type="EMBL" id="KAF7813412.1"/>
    </source>
</evidence>
<evidence type="ECO:0000256" key="2">
    <source>
        <dbReference type="ARBA" id="ARBA00022737"/>
    </source>
</evidence>
<evidence type="ECO:0000256" key="3">
    <source>
        <dbReference type="ARBA" id="ARBA00022821"/>
    </source>
</evidence>
<keyword evidence="6" id="KW-1185">Reference proteome</keyword>
<dbReference type="Proteomes" id="UP000634136">
    <property type="component" value="Unassembled WGS sequence"/>
</dbReference>
<organism evidence="5 6">
    <name type="scientific">Senna tora</name>
    <dbReference type="NCBI Taxonomy" id="362788"/>
    <lineage>
        <taxon>Eukaryota</taxon>
        <taxon>Viridiplantae</taxon>
        <taxon>Streptophyta</taxon>
        <taxon>Embryophyta</taxon>
        <taxon>Tracheophyta</taxon>
        <taxon>Spermatophyta</taxon>
        <taxon>Magnoliopsida</taxon>
        <taxon>eudicotyledons</taxon>
        <taxon>Gunneridae</taxon>
        <taxon>Pentapetalae</taxon>
        <taxon>rosids</taxon>
        <taxon>fabids</taxon>
        <taxon>Fabales</taxon>
        <taxon>Fabaceae</taxon>
        <taxon>Caesalpinioideae</taxon>
        <taxon>Cassia clade</taxon>
        <taxon>Senna</taxon>
    </lineage>
</organism>
<keyword evidence="2" id="KW-0677">Repeat</keyword>
<dbReference type="AlphaFoldDB" id="A0A834W8U6"/>
<dbReference type="InterPro" id="IPR032675">
    <property type="entry name" value="LRR_dom_sf"/>
</dbReference>